<dbReference type="InterPro" id="IPR036390">
    <property type="entry name" value="WH_DNA-bd_sf"/>
</dbReference>
<gene>
    <name evidence="2" type="ORF">MCOR_10891</name>
</gene>
<dbReference type="AlphaFoldDB" id="A0A6J8AWC5"/>
<dbReference type="PANTHER" id="PTHR16206:SF19">
    <property type="entry name" value="DEP DOMAIN-CONTAINING PROTEIN"/>
    <property type="match status" value="1"/>
</dbReference>
<dbReference type="EMBL" id="CACVKT020001876">
    <property type="protein sequence ID" value="CAC5372971.1"/>
    <property type="molecule type" value="Genomic_DNA"/>
</dbReference>
<evidence type="ECO:0000313" key="3">
    <source>
        <dbReference type="Proteomes" id="UP000507470"/>
    </source>
</evidence>
<accession>A0A6J8AWC5</accession>
<dbReference type="InterPro" id="IPR000591">
    <property type="entry name" value="DEP_dom"/>
</dbReference>
<dbReference type="SMART" id="SM00049">
    <property type="entry name" value="DEP"/>
    <property type="match status" value="1"/>
</dbReference>
<evidence type="ECO:0000259" key="1">
    <source>
        <dbReference type="PROSITE" id="PS50186"/>
    </source>
</evidence>
<organism evidence="2 3">
    <name type="scientific">Mytilus coruscus</name>
    <name type="common">Sea mussel</name>
    <dbReference type="NCBI Taxonomy" id="42192"/>
    <lineage>
        <taxon>Eukaryota</taxon>
        <taxon>Metazoa</taxon>
        <taxon>Spiralia</taxon>
        <taxon>Lophotrochozoa</taxon>
        <taxon>Mollusca</taxon>
        <taxon>Bivalvia</taxon>
        <taxon>Autobranchia</taxon>
        <taxon>Pteriomorphia</taxon>
        <taxon>Mytilida</taxon>
        <taxon>Mytiloidea</taxon>
        <taxon>Mytilidae</taxon>
        <taxon>Mytilinae</taxon>
        <taxon>Mytilus</taxon>
    </lineage>
</organism>
<dbReference type="InterPro" id="IPR036388">
    <property type="entry name" value="WH-like_DNA-bd_sf"/>
</dbReference>
<dbReference type="Gene3D" id="1.10.10.10">
    <property type="entry name" value="Winged helix-like DNA-binding domain superfamily/Winged helix DNA-binding domain"/>
    <property type="match status" value="1"/>
</dbReference>
<dbReference type="PROSITE" id="PS50186">
    <property type="entry name" value="DEP"/>
    <property type="match status" value="1"/>
</dbReference>
<keyword evidence="3" id="KW-1185">Reference proteome</keyword>
<protein>
    <recommendedName>
        <fullName evidence="1">DEP domain-containing protein</fullName>
    </recommendedName>
</protein>
<dbReference type="Proteomes" id="UP000507470">
    <property type="component" value="Unassembled WGS sequence"/>
</dbReference>
<feature type="domain" description="DEP" evidence="1">
    <location>
        <begin position="46"/>
        <end position="134"/>
    </location>
</feature>
<name>A0A6J8AWC5_MYTCO</name>
<dbReference type="GO" id="GO:0035556">
    <property type="term" value="P:intracellular signal transduction"/>
    <property type="evidence" value="ECO:0007669"/>
    <property type="project" value="InterPro"/>
</dbReference>
<dbReference type="Pfam" id="PF00610">
    <property type="entry name" value="DEP"/>
    <property type="match status" value="1"/>
</dbReference>
<reference evidence="2 3" key="1">
    <citation type="submission" date="2020-06" db="EMBL/GenBank/DDBJ databases">
        <authorList>
            <person name="Li R."/>
            <person name="Bekaert M."/>
        </authorList>
    </citation>
    <scope>NUCLEOTIDE SEQUENCE [LARGE SCALE GENOMIC DNA]</scope>
    <source>
        <strain evidence="3">wild</strain>
    </source>
</reference>
<dbReference type="SUPFAM" id="SSF46785">
    <property type="entry name" value="Winged helix' DNA-binding domain"/>
    <property type="match status" value="1"/>
</dbReference>
<dbReference type="OrthoDB" id="276323at2759"/>
<proteinExistence type="predicted"/>
<evidence type="ECO:0000313" key="2">
    <source>
        <dbReference type="EMBL" id="CAC5372971.1"/>
    </source>
</evidence>
<sequence>MATNDDSLLDSPRFSGFQRSIPWRASKAHIGPFRATQIWNEIIDHLKSRVELKRRRMKMKTYENSFTGQDAVDVVLTYLLSERNTFSSDLSREKAIKLCQSLMDRQVFSPVSSRNSEVKKSFDDSQHKLYRFVGSDTESETSSTIAESSDEDQECSIMEDARRKDLSLRINPDMEPDLIADVLCNPIAVNKQGQVLQEIVNLQMSLKSRSRSSLKADNSLIERSRLKVKTDFSPDALEDLWKEVALCQLLTIVDLPFLDGLLNEEKSTKKQVRQNLIISNVVSKHWNIPLTGVKDPFMKTALNCIECLPNGISVLEKDFVREATPGSKIQSCYVLSEHYTNVDEPLLPESFIDLHLAILNLVLQQKEQIAIEALRLDMILLPWHTREELHRLLKFMSAASEESIQIDAKENNETLMLMTFTDAILKHKVVANKLARILILFMVQNVKAIFTIPKEIRDRVNSRIDDLKTGEISPVRDNTYCTQVTVMEYQKQSEVCTENALVQMMNTILDDTNLHLKDKKQRLRQFQKHHPDLGPPGLLSRKGSDGNVAIEISNQIRRNWSRVLPLRLCRVCVTTFPVETRAAVLLHGGSRLFEITGFLVRFNV</sequence>
<dbReference type="PANTHER" id="PTHR16206">
    <property type="entry name" value="DEP DOMAIN-CONTAINING"/>
    <property type="match status" value="1"/>
</dbReference>